<evidence type="ECO:0000313" key="4">
    <source>
        <dbReference type="Proteomes" id="UP001279734"/>
    </source>
</evidence>
<dbReference type="PANTHER" id="PTHR33178">
    <property type="match status" value="1"/>
</dbReference>
<organism evidence="3 4">
    <name type="scientific">Nepenthes gracilis</name>
    <name type="common">Slender pitcher plant</name>
    <dbReference type="NCBI Taxonomy" id="150966"/>
    <lineage>
        <taxon>Eukaryota</taxon>
        <taxon>Viridiplantae</taxon>
        <taxon>Streptophyta</taxon>
        <taxon>Embryophyta</taxon>
        <taxon>Tracheophyta</taxon>
        <taxon>Spermatophyta</taxon>
        <taxon>Magnoliopsida</taxon>
        <taxon>eudicotyledons</taxon>
        <taxon>Gunneridae</taxon>
        <taxon>Pentapetalae</taxon>
        <taxon>Caryophyllales</taxon>
        <taxon>Nepenthaceae</taxon>
        <taxon>Nepenthes</taxon>
    </lineage>
</organism>
<name>A0AAD3XQI4_NEPGR</name>
<dbReference type="SMART" id="SM00886">
    <property type="entry name" value="Dabb"/>
    <property type="match status" value="2"/>
</dbReference>
<dbReference type="Proteomes" id="UP001279734">
    <property type="component" value="Unassembled WGS sequence"/>
</dbReference>
<sequence length="219" mass="24196">MSSQLIEHVVLFNVTDNTDPSKANAMVDGLNGLSSLDVVLYLTAGPIHRLRSTSLKFTHMLHSRYRTVDDLSIYINHPDHLSVVRENVLPICDDFMALDWIIQDLDGAAAPLPGSAMRVQFVKLKEELEDKEKGKVLEVIGELKEKSEEIRRISVGENFSPARAKGFSIGSIEFFPGLNELDSAAEKGELGKEKEKVRDYSDGVVVVDYVVPAAQSAIV</sequence>
<protein>
    <recommendedName>
        <fullName evidence="2">Stress-response A/B barrel domain-containing protein</fullName>
    </recommendedName>
</protein>
<keyword evidence="4" id="KW-1185">Reference proteome</keyword>
<dbReference type="PROSITE" id="PS51502">
    <property type="entry name" value="S_R_A_B_BARREL"/>
    <property type="match status" value="2"/>
</dbReference>
<reference evidence="3" key="1">
    <citation type="submission" date="2023-05" db="EMBL/GenBank/DDBJ databases">
        <title>Nepenthes gracilis genome sequencing.</title>
        <authorList>
            <person name="Fukushima K."/>
        </authorList>
    </citation>
    <scope>NUCLEOTIDE SEQUENCE</scope>
    <source>
        <strain evidence="3">SING2019-196</strain>
    </source>
</reference>
<dbReference type="Pfam" id="PF07876">
    <property type="entry name" value="Dabb"/>
    <property type="match status" value="2"/>
</dbReference>
<dbReference type="InterPro" id="IPR011008">
    <property type="entry name" value="Dimeric_a/b-barrel"/>
</dbReference>
<comment type="subunit">
    <text evidence="1">Homodimer.</text>
</comment>
<evidence type="ECO:0000256" key="1">
    <source>
        <dbReference type="ARBA" id="ARBA00011738"/>
    </source>
</evidence>
<dbReference type="InterPro" id="IPR044662">
    <property type="entry name" value="HS1/DABB1-like"/>
</dbReference>
<dbReference type="EMBL" id="BSYO01000013">
    <property type="protein sequence ID" value="GMH13752.1"/>
    <property type="molecule type" value="Genomic_DNA"/>
</dbReference>
<feature type="domain" description="Stress-response A/B barrel" evidence="2">
    <location>
        <begin position="116"/>
        <end position="209"/>
    </location>
</feature>
<dbReference type="PANTHER" id="PTHR33178:SF3">
    <property type="entry name" value="STRESS-RESPONSE A_B BARREL DOMAIN-CONTAINING PROTEIN UP3"/>
    <property type="match status" value="1"/>
</dbReference>
<dbReference type="InterPro" id="IPR013097">
    <property type="entry name" value="Dabb"/>
</dbReference>
<feature type="domain" description="Stress-response A/B barrel" evidence="2">
    <location>
        <begin position="6"/>
        <end position="100"/>
    </location>
</feature>
<evidence type="ECO:0000313" key="3">
    <source>
        <dbReference type="EMBL" id="GMH13752.1"/>
    </source>
</evidence>
<proteinExistence type="predicted"/>
<gene>
    <name evidence="3" type="ORF">Nepgr_015593</name>
</gene>
<dbReference type="AlphaFoldDB" id="A0AAD3XQI4"/>
<dbReference type="Gene3D" id="3.30.70.100">
    <property type="match status" value="2"/>
</dbReference>
<comment type="caution">
    <text evidence="3">The sequence shown here is derived from an EMBL/GenBank/DDBJ whole genome shotgun (WGS) entry which is preliminary data.</text>
</comment>
<dbReference type="SUPFAM" id="SSF54909">
    <property type="entry name" value="Dimeric alpha+beta barrel"/>
    <property type="match status" value="2"/>
</dbReference>
<accession>A0AAD3XQI4</accession>
<evidence type="ECO:0000259" key="2">
    <source>
        <dbReference type="PROSITE" id="PS51502"/>
    </source>
</evidence>